<reference evidence="1 2" key="1">
    <citation type="submission" date="2020-08" db="EMBL/GenBank/DDBJ databases">
        <authorList>
            <person name="Newling K."/>
            <person name="Davey J."/>
            <person name="Forrester S."/>
        </authorList>
    </citation>
    <scope>NUCLEOTIDE SEQUENCE [LARGE SCALE GENOMIC DNA]</scope>
    <source>
        <strain evidence="2">Crithidia deanei Carvalho (ATCC PRA-265)</strain>
    </source>
</reference>
<gene>
    <name evidence="1" type="ORF">ADEAN_000694400</name>
</gene>
<sequence length="525" mass="59334">MFRKCVPLLAKRTPGYVFWRQKSLTDLQNSNRSYLSAERAVPVAEIVRRMAKVQSRYEDSKDYHERNLLRGEYKYFSGKVLDLRAAQNSDMVGFLRCCAFFQFWDTAQIEKVMSELLRNCMDLTPQELSYCFISLPALRKQQSVLYSRVAELLVDVVEELTLEECLQVCVNCDDTVPVKLFANLISVMAPQVGRLTPSQIVVDVIDPLSGASDLVQRRFSELFDSLLNLSVTHLEELDCIETAIVYTVLKNEKPNLLSEALERKITRHFVDLVEYSCPKSTAMMFAAVADSNRAVVFDFTEKMGERVLFLSTDFTTEEFLSVFRVYMNVYSSTLGIAMTATSLQDREKQFVLQREGALRQLVNQLTEQLVSLIESASSYVSRAQQLEILSLYEEAVSDVVANAELDAPSAGVDPQTELVKKIPATRTVLRLVANKVIASIPQYTFGELLSLLRAASVLGSHYLQDAVVVATLREILTRPMTSDVLEQHDRPGVVQLLNTLSGLREEHQRTIQNLVVPKLMSVYSQ</sequence>
<evidence type="ECO:0008006" key="3">
    <source>
        <dbReference type="Google" id="ProtNLM"/>
    </source>
</evidence>
<evidence type="ECO:0000313" key="1">
    <source>
        <dbReference type="EMBL" id="CAD2219439.1"/>
    </source>
</evidence>
<dbReference type="OrthoDB" id="275939at2759"/>
<dbReference type="AlphaFoldDB" id="A0A7G2CJ46"/>
<accession>A0A7G2CJ46</accession>
<keyword evidence="2" id="KW-1185">Reference proteome</keyword>
<name>A0A7G2CJ46_9TRYP</name>
<dbReference type="Proteomes" id="UP000515908">
    <property type="component" value="Chromosome 14"/>
</dbReference>
<proteinExistence type="predicted"/>
<protein>
    <recommendedName>
        <fullName evidence="3">Mitochondrial RNA binding complex 1 subunit</fullName>
    </recommendedName>
</protein>
<organism evidence="1 2">
    <name type="scientific">Angomonas deanei</name>
    <dbReference type="NCBI Taxonomy" id="59799"/>
    <lineage>
        <taxon>Eukaryota</taxon>
        <taxon>Discoba</taxon>
        <taxon>Euglenozoa</taxon>
        <taxon>Kinetoplastea</taxon>
        <taxon>Metakinetoplastina</taxon>
        <taxon>Trypanosomatida</taxon>
        <taxon>Trypanosomatidae</taxon>
        <taxon>Strigomonadinae</taxon>
        <taxon>Angomonas</taxon>
    </lineage>
</organism>
<evidence type="ECO:0000313" key="2">
    <source>
        <dbReference type="Proteomes" id="UP000515908"/>
    </source>
</evidence>
<dbReference type="EMBL" id="LR877158">
    <property type="protein sequence ID" value="CAD2219439.1"/>
    <property type="molecule type" value="Genomic_DNA"/>
</dbReference>
<dbReference type="VEuPathDB" id="TriTrypDB:ADEAN_000694400"/>